<dbReference type="PATRIC" id="fig|889378.3.peg.1941"/>
<keyword evidence="5 12" id="KW-0436">Ligase</keyword>
<proteinExistence type="inferred from homology"/>
<dbReference type="PANTHER" id="PTHR10520">
    <property type="entry name" value="TRIFUNCTIONAL PURINE BIOSYNTHETIC PROTEIN ADENOSINE-3-RELATED"/>
    <property type="match status" value="1"/>
</dbReference>
<dbReference type="STRING" id="889378.Spiaf_1954"/>
<comment type="pathway">
    <text evidence="1 12">Purine metabolism; IMP biosynthesis via de novo pathway; 5-amino-1-(5-phospho-D-ribosyl)imidazole from N(2)-formyl-N(1)-(5-phospho-D-ribosyl)glycinamide: step 2/2.</text>
</comment>
<evidence type="ECO:0000256" key="2">
    <source>
        <dbReference type="ARBA" id="ARBA00010280"/>
    </source>
</evidence>
<dbReference type="InterPro" id="IPR010918">
    <property type="entry name" value="PurM-like_C_dom"/>
</dbReference>
<dbReference type="SUPFAM" id="SSF56042">
    <property type="entry name" value="PurM C-terminal domain-like"/>
    <property type="match status" value="1"/>
</dbReference>
<evidence type="ECO:0000256" key="4">
    <source>
        <dbReference type="ARBA" id="ARBA00020367"/>
    </source>
</evidence>
<dbReference type="GO" id="GO:0004637">
    <property type="term" value="F:phosphoribosylamine-glycine ligase activity"/>
    <property type="evidence" value="ECO:0007669"/>
    <property type="project" value="TreeGrafter"/>
</dbReference>
<sequence length="315" mass="32972">MDYASAGVDIQKGDAFAEFIAGQKSRAVSKGIGGFAGGIPIDLSRYTSPVMLSTTDGVGTKLLVAKQLQQYDTVGIDLVAMCVNDLAAAGADPISFLDYIACGGIRDDILQPVIQGIIAGCEQAGCTLVGGETAEMPDMYAPDDIDLAGFAVGIADADQLLPQEDILPGDSIFGLASNGIHSNGLSLARKAIPETDLELRRELLVPTRIYVSELARLRASGLVKAAAHITGGGLVANTERVLPQGLSVAAGFDWPVPPIFDRIQQAGSIETAEMRRVFNMGVGMTIVVRETSAFREYAQANGIELIEVGTVTAGE</sequence>
<dbReference type="NCBIfam" id="TIGR00878">
    <property type="entry name" value="purM"/>
    <property type="match status" value="1"/>
</dbReference>
<comment type="similarity">
    <text evidence="2 12">Belongs to the AIR synthase family.</text>
</comment>
<dbReference type="CDD" id="cd02196">
    <property type="entry name" value="PurM"/>
    <property type="match status" value="1"/>
</dbReference>
<evidence type="ECO:0000256" key="5">
    <source>
        <dbReference type="ARBA" id="ARBA00022598"/>
    </source>
</evidence>
<dbReference type="Gene3D" id="3.30.1330.10">
    <property type="entry name" value="PurM-like, N-terminal domain"/>
    <property type="match status" value="1"/>
</dbReference>
<evidence type="ECO:0000256" key="1">
    <source>
        <dbReference type="ARBA" id="ARBA00004686"/>
    </source>
</evidence>
<evidence type="ECO:0000259" key="14">
    <source>
        <dbReference type="Pfam" id="PF02769"/>
    </source>
</evidence>
<dbReference type="RefSeq" id="WP_014455988.1">
    <property type="nucleotide sequence ID" value="NC_017098.1"/>
</dbReference>
<keyword evidence="12" id="KW-0658">Purine biosynthesis</keyword>
<dbReference type="InterPro" id="IPR036921">
    <property type="entry name" value="PurM-like_N_sf"/>
</dbReference>
<dbReference type="SUPFAM" id="SSF55326">
    <property type="entry name" value="PurM N-terminal domain-like"/>
    <property type="match status" value="1"/>
</dbReference>
<dbReference type="eggNOG" id="COG0150">
    <property type="taxonomic scope" value="Bacteria"/>
</dbReference>
<evidence type="ECO:0000256" key="9">
    <source>
        <dbReference type="ARBA" id="ARBA00032931"/>
    </source>
</evidence>
<evidence type="ECO:0000256" key="3">
    <source>
        <dbReference type="ARBA" id="ARBA00013047"/>
    </source>
</evidence>
<evidence type="ECO:0000256" key="11">
    <source>
        <dbReference type="ARBA" id="ARBA00049057"/>
    </source>
</evidence>
<comment type="catalytic activity">
    <reaction evidence="11 12">
        <text>2-formamido-N(1)-(5-O-phospho-beta-D-ribosyl)acetamidine + ATP = 5-amino-1-(5-phospho-beta-D-ribosyl)imidazole + ADP + phosphate + H(+)</text>
        <dbReference type="Rhea" id="RHEA:23032"/>
        <dbReference type="ChEBI" id="CHEBI:15378"/>
        <dbReference type="ChEBI" id="CHEBI:30616"/>
        <dbReference type="ChEBI" id="CHEBI:43474"/>
        <dbReference type="ChEBI" id="CHEBI:137981"/>
        <dbReference type="ChEBI" id="CHEBI:147287"/>
        <dbReference type="ChEBI" id="CHEBI:456216"/>
        <dbReference type="EC" id="6.3.3.1"/>
    </reaction>
</comment>
<dbReference type="Gene3D" id="3.90.650.10">
    <property type="entry name" value="PurM-like C-terminal domain"/>
    <property type="match status" value="1"/>
</dbReference>
<evidence type="ECO:0000256" key="10">
    <source>
        <dbReference type="ARBA" id="ARBA00033093"/>
    </source>
</evidence>
<dbReference type="UniPathway" id="UPA00074">
    <property type="reaction ID" value="UER00129"/>
</dbReference>
<dbReference type="EMBL" id="CP003282">
    <property type="protein sequence ID" value="AFG38005.1"/>
    <property type="molecule type" value="Genomic_DNA"/>
</dbReference>
<dbReference type="KEGG" id="sfc:Spiaf_1954"/>
<keyword evidence="6 12" id="KW-0547">Nucleotide-binding</keyword>
<evidence type="ECO:0000256" key="6">
    <source>
        <dbReference type="ARBA" id="ARBA00022741"/>
    </source>
</evidence>
<dbReference type="GO" id="GO:0005829">
    <property type="term" value="C:cytosol"/>
    <property type="evidence" value="ECO:0007669"/>
    <property type="project" value="TreeGrafter"/>
</dbReference>
<evidence type="ECO:0000256" key="8">
    <source>
        <dbReference type="ARBA" id="ARBA00031908"/>
    </source>
</evidence>
<evidence type="ECO:0000313" key="16">
    <source>
        <dbReference type="Proteomes" id="UP000007383"/>
    </source>
</evidence>
<dbReference type="InterPro" id="IPR036676">
    <property type="entry name" value="PurM-like_C_sf"/>
</dbReference>
<evidence type="ECO:0000256" key="12">
    <source>
        <dbReference type="HAMAP-Rule" id="MF_00741"/>
    </source>
</evidence>
<feature type="domain" description="PurM-like C-terminal" evidence="14">
    <location>
        <begin position="168"/>
        <end position="314"/>
    </location>
</feature>
<protein>
    <recommendedName>
        <fullName evidence="4 12">Phosphoribosylformylglycinamidine cyclo-ligase</fullName>
        <ecNumber evidence="3 12">6.3.3.1</ecNumber>
    </recommendedName>
    <alternativeName>
        <fullName evidence="9 12">AIR synthase</fullName>
    </alternativeName>
    <alternativeName>
        <fullName evidence="10 12">AIRS</fullName>
    </alternativeName>
    <alternativeName>
        <fullName evidence="8 12">Phosphoribosyl-aminoimidazole synthetase</fullName>
    </alternativeName>
</protein>
<dbReference type="HOGENOM" id="CLU_047116_0_0_12"/>
<comment type="subcellular location">
    <subcellularLocation>
        <location evidence="12">Cytoplasm</location>
    </subcellularLocation>
</comment>
<dbReference type="GO" id="GO:0004641">
    <property type="term" value="F:phosphoribosylformylglycinamidine cyclo-ligase activity"/>
    <property type="evidence" value="ECO:0007669"/>
    <property type="project" value="UniProtKB-UniRule"/>
</dbReference>
<dbReference type="GO" id="GO:0046084">
    <property type="term" value="P:adenine biosynthetic process"/>
    <property type="evidence" value="ECO:0007669"/>
    <property type="project" value="TreeGrafter"/>
</dbReference>
<dbReference type="InterPro" id="IPR016188">
    <property type="entry name" value="PurM-like_N"/>
</dbReference>
<dbReference type="Proteomes" id="UP000007383">
    <property type="component" value="Chromosome"/>
</dbReference>
<dbReference type="GO" id="GO:0006189">
    <property type="term" value="P:'de novo' IMP biosynthetic process"/>
    <property type="evidence" value="ECO:0007669"/>
    <property type="project" value="UniProtKB-UniRule"/>
</dbReference>
<feature type="domain" description="PurM-like N-terminal" evidence="13">
    <location>
        <begin position="51"/>
        <end position="155"/>
    </location>
</feature>
<dbReference type="HAMAP" id="MF_00741">
    <property type="entry name" value="AIRS"/>
    <property type="match status" value="1"/>
</dbReference>
<evidence type="ECO:0000259" key="13">
    <source>
        <dbReference type="Pfam" id="PF00586"/>
    </source>
</evidence>
<gene>
    <name evidence="12" type="primary">purM</name>
    <name evidence="15" type="ordered locus">Spiaf_1954</name>
</gene>
<keyword evidence="16" id="KW-1185">Reference proteome</keyword>
<dbReference type="InterPro" id="IPR004733">
    <property type="entry name" value="PurM_cligase"/>
</dbReference>
<evidence type="ECO:0000256" key="7">
    <source>
        <dbReference type="ARBA" id="ARBA00022840"/>
    </source>
</evidence>
<dbReference type="EC" id="6.3.3.1" evidence="3 12"/>
<organism evidence="15 16">
    <name type="scientific">Spirochaeta africana (strain ATCC 700263 / DSM 8902 / Z-7692)</name>
    <dbReference type="NCBI Taxonomy" id="889378"/>
    <lineage>
        <taxon>Bacteria</taxon>
        <taxon>Pseudomonadati</taxon>
        <taxon>Spirochaetota</taxon>
        <taxon>Spirochaetia</taxon>
        <taxon>Spirochaetales</taxon>
        <taxon>Spirochaetaceae</taxon>
        <taxon>Spirochaeta</taxon>
    </lineage>
</organism>
<name>H9UKG2_SPIAZ</name>
<dbReference type="OrthoDB" id="9802507at2"/>
<evidence type="ECO:0000313" key="15">
    <source>
        <dbReference type="EMBL" id="AFG38005.1"/>
    </source>
</evidence>
<dbReference type="PANTHER" id="PTHR10520:SF12">
    <property type="entry name" value="TRIFUNCTIONAL PURINE BIOSYNTHETIC PROTEIN ADENOSINE-3"/>
    <property type="match status" value="1"/>
</dbReference>
<dbReference type="GO" id="GO:0005524">
    <property type="term" value="F:ATP binding"/>
    <property type="evidence" value="ECO:0007669"/>
    <property type="project" value="UniProtKB-KW"/>
</dbReference>
<dbReference type="Pfam" id="PF02769">
    <property type="entry name" value="AIRS_C"/>
    <property type="match status" value="1"/>
</dbReference>
<keyword evidence="12" id="KW-0963">Cytoplasm</keyword>
<keyword evidence="7 12" id="KW-0067">ATP-binding</keyword>
<accession>H9UKG2</accession>
<dbReference type="Pfam" id="PF00586">
    <property type="entry name" value="AIRS"/>
    <property type="match status" value="1"/>
</dbReference>
<reference evidence="16" key="1">
    <citation type="journal article" date="2013" name="Stand. Genomic Sci.">
        <title>Complete genome sequence of the halophilic bacterium Spirochaeta africana type strain (Z-7692(T)) from the alkaline Lake Magadi in the East African Rift.</title>
        <authorList>
            <person name="Liolos K."/>
            <person name="Abt B."/>
            <person name="Scheuner C."/>
            <person name="Teshima H."/>
            <person name="Held B."/>
            <person name="Lapidus A."/>
            <person name="Nolan M."/>
            <person name="Lucas S."/>
            <person name="Deshpande S."/>
            <person name="Cheng J.F."/>
            <person name="Tapia R."/>
            <person name="Goodwin L.A."/>
            <person name="Pitluck S."/>
            <person name="Pagani I."/>
            <person name="Ivanova N."/>
            <person name="Mavromatis K."/>
            <person name="Mikhailova N."/>
            <person name="Huntemann M."/>
            <person name="Pati A."/>
            <person name="Chen A."/>
            <person name="Palaniappan K."/>
            <person name="Land M."/>
            <person name="Rohde M."/>
            <person name="Tindall B.J."/>
            <person name="Detter J.C."/>
            <person name="Goker M."/>
            <person name="Bristow J."/>
            <person name="Eisen J.A."/>
            <person name="Markowitz V."/>
            <person name="Hugenholtz P."/>
            <person name="Woyke T."/>
            <person name="Klenk H.P."/>
            <person name="Kyrpides N.C."/>
        </authorList>
    </citation>
    <scope>NUCLEOTIDE SEQUENCE</scope>
    <source>
        <strain evidence="16">ATCC 700263 / DSM 8902 / Z-7692</strain>
    </source>
</reference>
<dbReference type="AlphaFoldDB" id="H9UKG2"/>